<feature type="domain" description="IF rod" evidence="4">
    <location>
        <begin position="1"/>
        <end position="104"/>
    </location>
</feature>
<dbReference type="EMBL" id="JAAMOB010000011">
    <property type="protein sequence ID" value="KAF4107676.1"/>
    <property type="molecule type" value="Genomic_DNA"/>
</dbReference>
<evidence type="ECO:0000313" key="6">
    <source>
        <dbReference type="Proteomes" id="UP000579812"/>
    </source>
</evidence>
<dbReference type="InterPro" id="IPR039008">
    <property type="entry name" value="IF_rod_dom"/>
</dbReference>
<organism evidence="5 6">
    <name type="scientific">Onychostoma macrolepis</name>
    <dbReference type="NCBI Taxonomy" id="369639"/>
    <lineage>
        <taxon>Eukaryota</taxon>
        <taxon>Metazoa</taxon>
        <taxon>Chordata</taxon>
        <taxon>Craniata</taxon>
        <taxon>Vertebrata</taxon>
        <taxon>Euteleostomi</taxon>
        <taxon>Actinopterygii</taxon>
        <taxon>Neopterygii</taxon>
        <taxon>Teleostei</taxon>
        <taxon>Ostariophysi</taxon>
        <taxon>Cypriniformes</taxon>
        <taxon>Cyprinidae</taxon>
        <taxon>Acrossocheilinae</taxon>
        <taxon>Onychostoma</taxon>
    </lineage>
</organism>
<feature type="coiled-coil region" evidence="3">
    <location>
        <begin position="1"/>
        <end position="35"/>
    </location>
</feature>
<gene>
    <name evidence="5" type="ORF">G5714_012040</name>
</gene>
<evidence type="ECO:0000256" key="3">
    <source>
        <dbReference type="SAM" id="Coils"/>
    </source>
</evidence>
<evidence type="ECO:0000313" key="5">
    <source>
        <dbReference type="EMBL" id="KAF4107676.1"/>
    </source>
</evidence>
<proteinExistence type="predicted"/>
<dbReference type="SUPFAM" id="SSF64593">
    <property type="entry name" value="Intermediate filament protein, coiled coil region"/>
    <property type="match status" value="1"/>
</dbReference>
<dbReference type="InterPro" id="IPR002957">
    <property type="entry name" value="Keratin_I"/>
</dbReference>
<dbReference type="Proteomes" id="UP000579812">
    <property type="component" value="Unassembled WGS sequence"/>
</dbReference>
<dbReference type="GO" id="GO:0005882">
    <property type="term" value="C:intermediate filament"/>
    <property type="evidence" value="ECO:0007669"/>
    <property type="project" value="UniProtKB-KW"/>
</dbReference>
<keyword evidence="6" id="KW-1185">Reference proteome</keyword>
<evidence type="ECO:0000256" key="1">
    <source>
        <dbReference type="ARBA" id="ARBA00022754"/>
    </source>
</evidence>
<dbReference type="PROSITE" id="PS51842">
    <property type="entry name" value="IF_ROD_2"/>
    <property type="match status" value="1"/>
</dbReference>
<protein>
    <recommendedName>
        <fullName evidence="4">IF rod domain-containing protein</fullName>
    </recommendedName>
</protein>
<name>A0A7J6CKJ4_9TELE</name>
<dbReference type="PANTHER" id="PTHR23239">
    <property type="entry name" value="INTERMEDIATE FILAMENT"/>
    <property type="match status" value="1"/>
</dbReference>
<dbReference type="GO" id="GO:0005198">
    <property type="term" value="F:structural molecule activity"/>
    <property type="evidence" value="ECO:0007669"/>
    <property type="project" value="InterPro"/>
</dbReference>
<reference evidence="5 6" key="1">
    <citation type="submission" date="2020-04" db="EMBL/GenBank/DDBJ databases">
        <title>Chromosome-level genome assembly of a cyprinid fish Onychostoma macrolepis by integration of Nanopore Sequencing, Bionano and Hi-C technology.</title>
        <authorList>
            <person name="Wang D."/>
        </authorList>
    </citation>
    <scope>NUCLEOTIDE SEQUENCE [LARGE SCALE GENOMIC DNA]</scope>
    <source>
        <strain evidence="5">SWU-2019</strain>
        <tissue evidence="5">Muscle</tissue>
    </source>
</reference>
<accession>A0A7J6CKJ4</accession>
<keyword evidence="2 3" id="KW-0175">Coiled coil</keyword>
<keyword evidence="1" id="KW-0403">Intermediate filament</keyword>
<sequence>MQNLNDRLASYLDKVRSLEAANAILERQIRQYYEKKGPVAQRDYSNYWNTIKDLKDKIQYEHEVVMRQSVDANIANLRRLLDQTNLARGELEMQIKGLQEELAL</sequence>
<dbReference type="PANTHER" id="PTHR23239:SF347">
    <property type="entry name" value="KERATIN 93-RELATED"/>
    <property type="match status" value="1"/>
</dbReference>
<evidence type="ECO:0000256" key="2">
    <source>
        <dbReference type="ARBA" id="ARBA00023054"/>
    </source>
</evidence>
<dbReference type="AlphaFoldDB" id="A0A7J6CKJ4"/>
<dbReference type="Gene3D" id="1.20.5.1160">
    <property type="entry name" value="Vasodilator-stimulated phosphoprotein"/>
    <property type="match status" value="1"/>
</dbReference>
<feature type="coiled-coil region" evidence="3">
    <location>
        <begin position="74"/>
        <end position="101"/>
    </location>
</feature>
<comment type="caution">
    <text evidence="5">The sequence shown here is derived from an EMBL/GenBank/DDBJ whole genome shotgun (WGS) entry which is preliminary data.</text>
</comment>
<evidence type="ECO:0000259" key="4">
    <source>
        <dbReference type="PROSITE" id="PS51842"/>
    </source>
</evidence>
<dbReference type="Pfam" id="PF00038">
    <property type="entry name" value="Filament"/>
    <property type="match status" value="1"/>
</dbReference>